<feature type="transmembrane region" description="Helical" evidence="12">
    <location>
        <begin position="97"/>
        <end position="119"/>
    </location>
</feature>
<comment type="function">
    <text evidence="12">Structural component of the gap junctions.</text>
</comment>
<evidence type="ECO:0000313" key="13">
    <source>
        <dbReference type="EnsemblMetazoa" id="PPA38304.1"/>
    </source>
</evidence>
<dbReference type="AlphaFoldDB" id="A0A2A6CF12"/>
<accession>A0A2A6CF12</accession>
<evidence type="ECO:0000256" key="1">
    <source>
        <dbReference type="ARBA" id="ARBA00004610"/>
    </source>
</evidence>
<dbReference type="GO" id="GO:0005921">
    <property type="term" value="C:gap junction"/>
    <property type="evidence" value="ECO:0000318"/>
    <property type="project" value="GO_Central"/>
</dbReference>
<dbReference type="PRINTS" id="PR01262">
    <property type="entry name" value="INNEXIN"/>
</dbReference>
<keyword evidence="10 12" id="KW-0472">Membrane</keyword>
<dbReference type="PANTHER" id="PTHR11893">
    <property type="entry name" value="INNEXIN"/>
    <property type="match status" value="1"/>
</dbReference>
<evidence type="ECO:0000256" key="9">
    <source>
        <dbReference type="ARBA" id="ARBA00023065"/>
    </source>
</evidence>
<dbReference type="GO" id="GO:0005886">
    <property type="term" value="C:plasma membrane"/>
    <property type="evidence" value="ECO:0000318"/>
    <property type="project" value="GO_Central"/>
</dbReference>
<dbReference type="Pfam" id="PF00876">
    <property type="entry name" value="Innexin"/>
    <property type="match status" value="1"/>
</dbReference>
<keyword evidence="14" id="KW-1185">Reference proteome</keyword>
<reference evidence="14" key="1">
    <citation type="journal article" date="2008" name="Nat. Genet.">
        <title>The Pristionchus pacificus genome provides a unique perspective on nematode lifestyle and parasitism.</title>
        <authorList>
            <person name="Dieterich C."/>
            <person name="Clifton S.W."/>
            <person name="Schuster L.N."/>
            <person name="Chinwalla A."/>
            <person name="Delehaunty K."/>
            <person name="Dinkelacker I."/>
            <person name="Fulton L."/>
            <person name="Fulton R."/>
            <person name="Godfrey J."/>
            <person name="Minx P."/>
            <person name="Mitreva M."/>
            <person name="Roeseler W."/>
            <person name="Tian H."/>
            <person name="Witte H."/>
            <person name="Yang S.P."/>
            <person name="Wilson R.K."/>
            <person name="Sommer R.J."/>
        </authorList>
    </citation>
    <scope>NUCLEOTIDE SEQUENCE [LARGE SCALE GENOMIC DNA]</scope>
    <source>
        <strain evidence="14">PS312</strain>
    </source>
</reference>
<dbReference type="GO" id="GO:0005243">
    <property type="term" value="F:gap junction channel activity"/>
    <property type="evidence" value="ECO:0000318"/>
    <property type="project" value="GO_Central"/>
</dbReference>
<feature type="transmembrane region" description="Helical" evidence="12">
    <location>
        <begin position="275"/>
        <end position="299"/>
    </location>
</feature>
<protein>
    <recommendedName>
        <fullName evidence="12">Innexin</fullName>
    </recommendedName>
</protein>
<comment type="subcellular location">
    <subcellularLocation>
        <location evidence="1">Cell junction</location>
        <location evidence="1">Gap junction</location>
    </subcellularLocation>
    <subcellularLocation>
        <location evidence="2 12">Cell membrane</location>
        <topology evidence="2 12">Multi-pass membrane protein</topology>
    </subcellularLocation>
</comment>
<dbReference type="PROSITE" id="PS51013">
    <property type="entry name" value="PANNEXIN"/>
    <property type="match status" value="1"/>
</dbReference>
<feature type="transmembrane region" description="Helical" evidence="12">
    <location>
        <begin position="20"/>
        <end position="42"/>
    </location>
</feature>
<evidence type="ECO:0000256" key="12">
    <source>
        <dbReference type="RuleBase" id="RU010713"/>
    </source>
</evidence>
<dbReference type="GO" id="GO:0034220">
    <property type="term" value="P:monoatomic ion transmembrane transport"/>
    <property type="evidence" value="ECO:0007669"/>
    <property type="project" value="UniProtKB-KW"/>
</dbReference>
<comment type="similarity">
    <text evidence="12">Belongs to the pannexin family.</text>
</comment>
<proteinExistence type="inferred from homology"/>
<keyword evidence="9 12" id="KW-0406">Ion transport</keyword>
<evidence type="ECO:0000256" key="7">
    <source>
        <dbReference type="ARBA" id="ARBA00022949"/>
    </source>
</evidence>
<dbReference type="InterPro" id="IPR000990">
    <property type="entry name" value="Innexin"/>
</dbReference>
<keyword evidence="6" id="KW-0303">Gap junction</keyword>
<keyword evidence="3 12" id="KW-0813">Transport</keyword>
<dbReference type="OrthoDB" id="5867527at2759"/>
<name>A0A2A6CF12_PRIPA</name>
<evidence type="ECO:0000256" key="2">
    <source>
        <dbReference type="ARBA" id="ARBA00004651"/>
    </source>
</evidence>
<keyword evidence="8 12" id="KW-1133">Transmembrane helix</keyword>
<keyword evidence="4" id="KW-1003">Cell membrane</keyword>
<accession>A0A8R1UT45</accession>
<gene>
    <name evidence="13" type="primary">WBGene00276673</name>
    <name evidence="12" type="synonym">inx</name>
</gene>
<keyword evidence="7" id="KW-0965">Cell junction</keyword>
<keyword evidence="5 12" id="KW-0812">Transmembrane</keyword>
<organism evidence="13 14">
    <name type="scientific">Pristionchus pacificus</name>
    <name type="common">Parasitic nematode worm</name>
    <dbReference type="NCBI Taxonomy" id="54126"/>
    <lineage>
        <taxon>Eukaryota</taxon>
        <taxon>Metazoa</taxon>
        <taxon>Ecdysozoa</taxon>
        <taxon>Nematoda</taxon>
        <taxon>Chromadorea</taxon>
        <taxon>Rhabditida</taxon>
        <taxon>Rhabditina</taxon>
        <taxon>Diplogasteromorpha</taxon>
        <taxon>Diplogasteroidea</taxon>
        <taxon>Neodiplogasteridae</taxon>
        <taxon>Pristionchus</taxon>
    </lineage>
</organism>
<sequence>MTPWMNCLRPHSLSDSIDRLNYLITALLLLGLCIIVAAKQYFGSPIECWTPLEFKSAWEQYVESYCFGANTYTFPSEDEIEDGSERSARAASSVYQWMPIILAIQAVMFYLPHFIWILINKLTGVDVECVTSDAGKMRKLPEDQRRFVAESIATYLYDATFTNRCNDRRIFKCIEGHWCAAALYFSTKARLQIKIEFQDIFQIANIANLLLQILLITYNVGNGNLLWAFKAVNSPAFPQETLCDVAIRKHGGISRYTVQCTISINELNETIYRFLWFWFLAVLSASLVNLIYTAYHIFIASARVSACKRWLSTQQTTTEDGENLMVNRFAVSGVQPDTTLAMRFIEAEAGAIVTKEIADALFQKFTDDLSLGNDTPSTAVVHGNK</sequence>
<feature type="transmembrane region" description="Helical" evidence="12">
    <location>
        <begin position="200"/>
        <end position="220"/>
    </location>
</feature>
<evidence type="ECO:0000256" key="5">
    <source>
        <dbReference type="ARBA" id="ARBA00022692"/>
    </source>
</evidence>
<dbReference type="PANTHER" id="PTHR11893:SF20">
    <property type="entry name" value="INNEXIN-3"/>
    <property type="match status" value="1"/>
</dbReference>
<evidence type="ECO:0000256" key="11">
    <source>
        <dbReference type="ARBA" id="ARBA00023303"/>
    </source>
</evidence>
<evidence type="ECO:0000256" key="10">
    <source>
        <dbReference type="ARBA" id="ARBA00023136"/>
    </source>
</evidence>
<evidence type="ECO:0000256" key="3">
    <source>
        <dbReference type="ARBA" id="ARBA00022448"/>
    </source>
</evidence>
<evidence type="ECO:0000256" key="8">
    <source>
        <dbReference type="ARBA" id="ARBA00022989"/>
    </source>
</evidence>
<evidence type="ECO:0000256" key="6">
    <source>
        <dbReference type="ARBA" id="ARBA00022868"/>
    </source>
</evidence>
<evidence type="ECO:0000256" key="4">
    <source>
        <dbReference type="ARBA" id="ARBA00022475"/>
    </source>
</evidence>
<dbReference type="Proteomes" id="UP000005239">
    <property type="component" value="Unassembled WGS sequence"/>
</dbReference>
<reference evidence="13" key="2">
    <citation type="submission" date="2022-06" db="UniProtKB">
        <authorList>
            <consortium name="EnsemblMetazoa"/>
        </authorList>
    </citation>
    <scope>IDENTIFICATION</scope>
    <source>
        <strain evidence="13">PS312</strain>
    </source>
</reference>
<keyword evidence="11 12" id="KW-0407">Ion channel</keyword>
<dbReference type="EnsemblMetazoa" id="PPA38304.1">
    <property type="protein sequence ID" value="PPA38304.1"/>
    <property type="gene ID" value="WBGene00276673"/>
</dbReference>
<evidence type="ECO:0000313" key="14">
    <source>
        <dbReference type="Proteomes" id="UP000005239"/>
    </source>
</evidence>